<dbReference type="FunFam" id="2.130.10.10:FF:001143">
    <property type="entry name" value="Pre-mRNA-splicing factor rse-1, putative"/>
    <property type="match status" value="1"/>
</dbReference>
<dbReference type="InterPro" id="IPR004871">
    <property type="entry name" value="RSE1/DDB1/CPSF1_C"/>
</dbReference>
<evidence type="ECO:0000313" key="11">
    <source>
        <dbReference type="Proteomes" id="UP001212841"/>
    </source>
</evidence>
<feature type="domain" description="RSE1/DDB1/CPSF1 second beta-propeller" evidence="9">
    <location>
        <begin position="460"/>
        <end position="778"/>
    </location>
</feature>
<feature type="domain" description="RSE1/DDB1/CPSF1 C-terminal" evidence="7">
    <location>
        <begin position="865"/>
        <end position="1183"/>
    </location>
</feature>
<protein>
    <submittedName>
        <fullName evidence="10">Splicing factor 3B subunit 3</fullName>
    </submittedName>
</protein>
<dbReference type="Proteomes" id="UP001212841">
    <property type="component" value="Unassembled WGS sequence"/>
</dbReference>
<evidence type="ECO:0000256" key="3">
    <source>
        <dbReference type="ARBA" id="ARBA00022728"/>
    </source>
</evidence>
<comment type="similarity">
    <text evidence="6">Belongs to the RSE1 family.</text>
</comment>
<sequence>MFLYHLTLQQPTAITATAIGNFSGTKQQEIIVARNSVLELLRPDPQTGKVHSLVSREVFGIIRSLVAFRLTGGSKDYIVVGSDSGKITILEYNPAKNTFDKVHSEMFGKSGCRRIVPGQYLAADPKGRAVMIGAVEKQKLVYILNRDAATRLTISSPLEAHKSYTICQHIVGVDVGFENPIFACIEVDYSDADQDPTGEAFQNTEKLLTYYELDLGLNHVVRKWSDSIATRSNMLIAVPGGSDGPSGVLVCAENWITWRHPDHPAVRVPIPRRLDPYQKPDGEDVESRGIIIVAGVVHKMKKTFFVLAQTEEGDVFKITLEYQTGHDGVITGVQNMRIKYFDTLPVAAGLSILKSGFVFLASEFGNHYLYQIENLGDDEEDQPEYDSNSVPEEVDELVVTYNPRGLRNLSPMDELESLSPLIDAKVANPNHEETPQIYALCGRGSRSSFRMMRHGLEVSDLAVSELPGNPNAVWTIKSSAREEYDSYIIVSFVDATLVLSIGETVEEVTDTGFLNSTPTLMVAQLGEDALVQVYPRGIRHIRSDRQVSEWRAPGNKAIIRAACNQRQVVVALSGGELVYFKLDNHGHLDEYQTRKSMDALVTALALGPVPEGSLQTKFLTVGYTDPTENVNAVRVLSLDVNNCWDILGIQGVNAPVESLAVVEMMDTGTTVGNLYVNIGCQNGLLFRSSLDSVTGSTSDTRVRFLGARPVKLHVISVQGSSAVLALSSRPWLSFTFQGRNKLIPLSYEMLEYGSSFTSEQCQEGIVAIAGNTLRIMTVEKLGNIFNQLIVPSKYTPRRFAIHPHTQNIVIVESEHGTYCPSERKKLLAEKSGDAMEIEDGNGESGSQELPTEQFGLPKADPGKWASCIRVVRADGHALGEIDLDDNEAAFCVTTCVFNNQNGESYVVVGAATDVSLSPRACTSGSLHVYRFSEDGTNLELLHKTTVDDIPYALCAFQGRLLVGMGSSLRIYELGKKKLLRKCENKQFPSTVVSIHTQGNRIIVGDLQESVHYCAYRHFDNRIVIFADDTTPRWVTASTMLDYDTVVGGDKFGNLFVNRLPQETSEEVEDDPTGNKLVYERGYLQGAPHKFQHVVEFHAGATVSSVNRATLVPGGREVVLYTTFLGSVGVLIPFVSKDDVDFMQTLEMQMRNEFPPLCGRDHLAYRSYYIPVRGCVDGDLCEQFNLLTPEKKRAIAEDMEKSVAEVAKKLEDLRNRAAF</sequence>
<keyword evidence="5" id="KW-0539">Nucleus</keyword>
<accession>A0AAD5X731</accession>
<evidence type="ECO:0000256" key="4">
    <source>
        <dbReference type="ARBA" id="ARBA00023187"/>
    </source>
</evidence>
<dbReference type="Gene3D" id="1.10.150.910">
    <property type="match status" value="1"/>
</dbReference>
<evidence type="ECO:0000259" key="7">
    <source>
        <dbReference type="Pfam" id="PF03178"/>
    </source>
</evidence>
<feature type="domain" description="RSE1/DDB1/CPSF1 first beta-propeller" evidence="8">
    <location>
        <begin position="14"/>
        <end position="387"/>
    </location>
</feature>
<dbReference type="GO" id="GO:0008380">
    <property type="term" value="P:RNA splicing"/>
    <property type="evidence" value="ECO:0007669"/>
    <property type="project" value="UniProtKB-KW"/>
</dbReference>
<keyword evidence="4" id="KW-0508">mRNA splicing</keyword>
<dbReference type="PANTHER" id="PTHR10644">
    <property type="entry name" value="DNA REPAIR/RNA PROCESSING CPSF FAMILY"/>
    <property type="match status" value="1"/>
</dbReference>
<organism evidence="10 11">
    <name type="scientific">Rhizophlyctis rosea</name>
    <dbReference type="NCBI Taxonomy" id="64517"/>
    <lineage>
        <taxon>Eukaryota</taxon>
        <taxon>Fungi</taxon>
        <taxon>Fungi incertae sedis</taxon>
        <taxon>Chytridiomycota</taxon>
        <taxon>Chytridiomycota incertae sedis</taxon>
        <taxon>Chytridiomycetes</taxon>
        <taxon>Rhizophlyctidales</taxon>
        <taxon>Rhizophlyctidaceae</taxon>
        <taxon>Rhizophlyctis</taxon>
    </lineage>
</organism>
<keyword evidence="3" id="KW-0747">Spliceosome</keyword>
<gene>
    <name evidence="10" type="primary">SF3B3</name>
    <name evidence="10" type="ORF">HK097_002677</name>
</gene>
<evidence type="ECO:0000259" key="9">
    <source>
        <dbReference type="Pfam" id="PF23726"/>
    </source>
</evidence>
<dbReference type="FunFam" id="2.130.10.10:FF:000031">
    <property type="entry name" value="Splicing factor 3b subunit 3"/>
    <property type="match status" value="1"/>
</dbReference>
<comment type="caution">
    <text evidence="10">The sequence shown here is derived from an EMBL/GenBank/DDBJ whole genome shotgun (WGS) entry which is preliminary data.</text>
</comment>
<evidence type="ECO:0000256" key="1">
    <source>
        <dbReference type="ARBA" id="ARBA00004123"/>
    </source>
</evidence>
<evidence type="ECO:0000313" key="10">
    <source>
        <dbReference type="EMBL" id="KAJ3054091.1"/>
    </source>
</evidence>
<dbReference type="GO" id="GO:0005681">
    <property type="term" value="C:spliceosomal complex"/>
    <property type="evidence" value="ECO:0007669"/>
    <property type="project" value="UniProtKB-KW"/>
</dbReference>
<dbReference type="Pfam" id="PF10433">
    <property type="entry name" value="Beta-prop_RSE1_1st"/>
    <property type="match status" value="1"/>
</dbReference>
<dbReference type="Gene3D" id="2.130.10.10">
    <property type="entry name" value="YVTN repeat-like/Quinoprotein amine dehydrogenase"/>
    <property type="match status" value="3"/>
</dbReference>
<dbReference type="InterPro" id="IPR058543">
    <property type="entry name" value="Beta-prop_RSE1/DDB1/CPSF1_2nd"/>
</dbReference>
<dbReference type="InterPro" id="IPR015943">
    <property type="entry name" value="WD40/YVTN_repeat-like_dom_sf"/>
</dbReference>
<evidence type="ECO:0000256" key="5">
    <source>
        <dbReference type="ARBA" id="ARBA00023242"/>
    </source>
</evidence>
<reference evidence="10" key="1">
    <citation type="submission" date="2020-05" db="EMBL/GenBank/DDBJ databases">
        <title>Phylogenomic resolution of chytrid fungi.</title>
        <authorList>
            <person name="Stajich J.E."/>
            <person name="Amses K."/>
            <person name="Simmons R."/>
            <person name="Seto K."/>
            <person name="Myers J."/>
            <person name="Bonds A."/>
            <person name="Quandt C.A."/>
            <person name="Barry K."/>
            <person name="Liu P."/>
            <person name="Grigoriev I."/>
            <person name="Longcore J.E."/>
            <person name="James T.Y."/>
        </authorList>
    </citation>
    <scope>NUCLEOTIDE SEQUENCE</scope>
    <source>
        <strain evidence="10">JEL0318</strain>
    </source>
</reference>
<evidence type="ECO:0000259" key="8">
    <source>
        <dbReference type="Pfam" id="PF10433"/>
    </source>
</evidence>
<dbReference type="AlphaFoldDB" id="A0AAD5X731"/>
<dbReference type="GO" id="GO:0003676">
    <property type="term" value="F:nucleic acid binding"/>
    <property type="evidence" value="ECO:0007669"/>
    <property type="project" value="InterPro"/>
</dbReference>
<name>A0AAD5X731_9FUNG</name>
<dbReference type="Pfam" id="PF03178">
    <property type="entry name" value="CPSF_A"/>
    <property type="match status" value="1"/>
</dbReference>
<dbReference type="InterPro" id="IPR018846">
    <property type="entry name" value="Beta-prop_RSE1/DDB1/CPSF1_1st"/>
</dbReference>
<dbReference type="FunFam" id="1.10.150.910:FF:000002">
    <property type="entry name" value="Splicing factor 3B subunit 3"/>
    <property type="match status" value="1"/>
</dbReference>
<comment type="subcellular location">
    <subcellularLocation>
        <location evidence="1">Nucleus</location>
    </subcellularLocation>
</comment>
<dbReference type="SUPFAM" id="SSF101898">
    <property type="entry name" value="NHL repeat"/>
    <property type="match status" value="1"/>
</dbReference>
<dbReference type="GO" id="GO:0006397">
    <property type="term" value="P:mRNA processing"/>
    <property type="evidence" value="ECO:0007669"/>
    <property type="project" value="UniProtKB-KW"/>
</dbReference>
<dbReference type="EMBL" id="JADGJD010000159">
    <property type="protein sequence ID" value="KAJ3054091.1"/>
    <property type="molecule type" value="Genomic_DNA"/>
</dbReference>
<evidence type="ECO:0000256" key="2">
    <source>
        <dbReference type="ARBA" id="ARBA00022664"/>
    </source>
</evidence>
<dbReference type="InterPro" id="IPR050358">
    <property type="entry name" value="RSE1/DDB1/CFT1"/>
</dbReference>
<keyword evidence="2" id="KW-0507">mRNA processing</keyword>
<evidence type="ECO:0000256" key="6">
    <source>
        <dbReference type="ARBA" id="ARBA00038266"/>
    </source>
</evidence>
<proteinExistence type="inferred from homology"/>
<keyword evidence="11" id="KW-1185">Reference proteome</keyword>
<dbReference type="Pfam" id="PF23726">
    <property type="entry name" value="Beta-prop_RSE1_2nd"/>
    <property type="match status" value="1"/>
</dbReference>